<keyword evidence="2 7" id="KW-0813">Transport</keyword>
<comment type="similarity">
    <text evidence="7">Belongs to the binding-protein-dependent transport system permease family.</text>
</comment>
<dbReference type="Gene3D" id="1.10.3720.10">
    <property type="entry name" value="MetI-like"/>
    <property type="match status" value="1"/>
</dbReference>
<evidence type="ECO:0000313" key="9">
    <source>
        <dbReference type="EMBL" id="GGH50764.1"/>
    </source>
</evidence>
<accession>A0ABQ1Z7G2</accession>
<sequence>MSSLNKSTLGTQETRLLEKRKKPSLWQRMMHPQARTAYLFLLPNLLGFLLFIAIPSVMAFGLGFTEWDGYNPVKWNGLDNYFRLVRDENFRIALQNTLLYTFGSCLLVIIASLSLALLVNRKMKGMSLYRAAFFFPHIASFIAVAVVWQAIFNPTLGPLNMFLSKFMEHPPGWLVSSNWALLSIILVSAWKMAGYYMLLFLAGLQGISKELYEAANIDGANILQRFRNITLPMLSPVTFFVIITCIINLFKSFDLVYVMTGGGPGRSTKLLVYDIFVQSFRNSAFGYASAEAIVLFLIVLAITYVQFKGEKRWVNY</sequence>
<feature type="domain" description="ABC transmembrane type-1" evidence="8">
    <location>
        <begin position="94"/>
        <end position="306"/>
    </location>
</feature>
<evidence type="ECO:0000256" key="5">
    <source>
        <dbReference type="ARBA" id="ARBA00022989"/>
    </source>
</evidence>
<feature type="transmembrane region" description="Helical" evidence="7">
    <location>
        <begin position="131"/>
        <end position="152"/>
    </location>
</feature>
<dbReference type="Proteomes" id="UP000652153">
    <property type="component" value="Unassembled WGS sequence"/>
</dbReference>
<name>A0ABQ1Z7G2_9BACL</name>
<comment type="caution">
    <text evidence="9">The sequence shown here is derived from an EMBL/GenBank/DDBJ whole genome shotgun (WGS) entry which is preliminary data.</text>
</comment>
<dbReference type="EMBL" id="BMFU01000002">
    <property type="protein sequence ID" value="GGH50764.1"/>
    <property type="molecule type" value="Genomic_DNA"/>
</dbReference>
<keyword evidence="10" id="KW-1185">Reference proteome</keyword>
<reference evidence="10" key="1">
    <citation type="journal article" date="2019" name="Int. J. Syst. Evol. Microbiol.">
        <title>The Global Catalogue of Microorganisms (GCM) 10K type strain sequencing project: providing services to taxonomists for standard genome sequencing and annotation.</title>
        <authorList>
            <consortium name="The Broad Institute Genomics Platform"/>
            <consortium name="The Broad Institute Genome Sequencing Center for Infectious Disease"/>
            <person name="Wu L."/>
            <person name="Ma J."/>
        </authorList>
    </citation>
    <scope>NUCLEOTIDE SEQUENCE [LARGE SCALE GENOMIC DNA]</scope>
    <source>
        <strain evidence="10">CGMCC 1.12770</strain>
    </source>
</reference>
<keyword evidence="6 7" id="KW-0472">Membrane</keyword>
<feature type="transmembrane region" description="Helical" evidence="7">
    <location>
        <begin position="98"/>
        <end position="119"/>
    </location>
</feature>
<dbReference type="PROSITE" id="PS50928">
    <property type="entry name" value="ABC_TM1"/>
    <property type="match status" value="1"/>
</dbReference>
<dbReference type="CDD" id="cd06261">
    <property type="entry name" value="TM_PBP2"/>
    <property type="match status" value="1"/>
</dbReference>
<evidence type="ECO:0000256" key="2">
    <source>
        <dbReference type="ARBA" id="ARBA00022448"/>
    </source>
</evidence>
<keyword evidence="3" id="KW-1003">Cell membrane</keyword>
<keyword evidence="5 7" id="KW-1133">Transmembrane helix</keyword>
<evidence type="ECO:0000256" key="7">
    <source>
        <dbReference type="RuleBase" id="RU363032"/>
    </source>
</evidence>
<dbReference type="SUPFAM" id="SSF161098">
    <property type="entry name" value="MetI-like"/>
    <property type="match status" value="1"/>
</dbReference>
<evidence type="ECO:0000259" key="8">
    <source>
        <dbReference type="PROSITE" id="PS50928"/>
    </source>
</evidence>
<feature type="transmembrane region" description="Helical" evidence="7">
    <location>
        <begin position="37"/>
        <end position="64"/>
    </location>
</feature>
<evidence type="ECO:0000256" key="4">
    <source>
        <dbReference type="ARBA" id="ARBA00022692"/>
    </source>
</evidence>
<dbReference type="Pfam" id="PF00528">
    <property type="entry name" value="BPD_transp_1"/>
    <property type="match status" value="1"/>
</dbReference>
<proteinExistence type="inferred from homology"/>
<dbReference type="PANTHER" id="PTHR30193:SF37">
    <property type="entry name" value="INNER MEMBRANE ABC TRANSPORTER PERMEASE PROTEIN YCJO"/>
    <property type="match status" value="1"/>
</dbReference>
<keyword evidence="4 7" id="KW-0812">Transmembrane</keyword>
<dbReference type="InterPro" id="IPR000515">
    <property type="entry name" value="MetI-like"/>
</dbReference>
<evidence type="ECO:0000256" key="6">
    <source>
        <dbReference type="ARBA" id="ARBA00023136"/>
    </source>
</evidence>
<gene>
    <name evidence="9" type="ORF">GCM10008014_16100</name>
</gene>
<feature type="transmembrane region" description="Helical" evidence="7">
    <location>
        <begin position="284"/>
        <end position="305"/>
    </location>
</feature>
<evidence type="ECO:0000256" key="3">
    <source>
        <dbReference type="ARBA" id="ARBA00022475"/>
    </source>
</evidence>
<protein>
    <submittedName>
        <fullName evidence="9">ABC transporter permease</fullName>
    </submittedName>
</protein>
<comment type="subcellular location">
    <subcellularLocation>
        <location evidence="1 7">Cell membrane</location>
        <topology evidence="1 7">Multi-pass membrane protein</topology>
    </subcellularLocation>
</comment>
<evidence type="ECO:0000313" key="10">
    <source>
        <dbReference type="Proteomes" id="UP000652153"/>
    </source>
</evidence>
<feature type="transmembrane region" description="Helical" evidence="7">
    <location>
        <begin position="172"/>
        <end position="190"/>
    </location>
</feature>
<dbReference type="PANTHER" id="PTHR30193">
    <property type="entry name" value="ABC TRANSPORTER PERMEASE PROTEIN"/>
    <property type="match status" value="1"/>
</dbReference>
<evidence type="ECO:0000256" key="1">
    <source>
        <dbReference type="ARBA" id="ARBA00004651"/>
    </source>
</evidence>
<dbReference type="InterPro" id="IPR035906">
    <property type="entry name" value="MetI-like_sf"/>
</dbReference>
<dbReference type="InterPro" id="IPR051393">
    <property type="entry name" value="ABC_transporter_permease"/>
</dbReference>
<organism evidence="9 10">
    <name type="scientific">Paenibacillus silvae</name>
    <dbReference type="NCBI Taxonomy" id="1325358"/>
    <lineage>
        <taxon>Bacteria</taxon>
        <taxon>Bacillati</taxon>
        <taxon>Bacillota</taxon>
        <taxon>Bacilli</taxon>
        <taxon>Bacillales</taxon>
        <taxon>Paenibacillaceae</taxon>
        <taxon>Paenibacillus</taxon>
    </lineage>
</organism>
<feature type="transmembrane region" description="Helical" evidence="7">
    <location>
        <begin position="231"/>
        <end position="250"/>
    </location>
</feature>